<evidence type="ECO:0000313" key="12">
    <source>
        <dbReference type="EMBL" id="USQ78352.1"/>
    </source>
</evidence>
<comment type="similarity">
    <text evidence="2 11">Belongs to the shikimate kinase family.</text>
</comment>
<keyword evidence="13" id="KW-1185">Reference proteome</keyword>
<comment type="catalytic activity">
    <reaction evidence="10 11">
        <text>shikimate + ATP = 3-phosphoshikimate + ADP + H(+)</text>
        <dbReference type="Rhea" id="RHEA:13121"/>
        <dbReference type="ChEBI" id="CHEBI:15378"/>
        <dbReference type="ChEBI" id="CHEBI:30616"/>
        <dbReference type="ChEBI" id="CHEBI:36208"/>
        <dbReference type="ChEBI" id="CHEBI:145989"/>
        <dbReference type="ChEBI" id="CHEBI:456216"/>
        <dbReference type="EC" id="2.7.1.71"/>
    </reaction>
</comment>
<keyword evidence="11" id="KW-0963">Cytoplasm</keyword>
<comment type="function">
    <text evidence="11">Catalyzes the specific phosphorylation of the 3-hydroxyl group of shikimic acid using ATP as a cosubstrate.</text>
</comment>
<feature type="binding site" evidence="11">
    <location>
        <position position="37"/>
    </location>
    <ligand>
        <name>substrate</name>
    </ligand>
</feature>
<keyword evidence="7 11" id="KW-0418">Kinase</keyword>
<dbReference type="PANTHER" id="PTHR21087">
    <property type="entry name" value="SHIKIMATE KINASE"/>
    <property type="match status" value="1"/>
</dbReference>
<keyword evidence="5 11" id="KW-0808">Transferase</keyword>
<dbReference type="PRINTS" id="PR01100">
    <property type="entry name" value="SHIKIMTKNASE"/>
</dbReference>
<gene>
    <name evidence="11" type="primary">aroK</name>
    <name evidence="12" type="ORF">NF556_11910</name>
</gene>
<evidence type="ECO:0000256" key="4">
    <source>
        <dbReference type="ARBA" id="ARBA00022605"/>
    </source>
</evidence>
<evidence type="ECO:0000256" key="3">
    <source>
        <dbReference type="ARBA" id="ARBA00012154"/>
    </source>
</evidence>
<dbReference type="GO" id="GO:0016301">
    <property type="term" value="F:kinase activity"/>
    <property type="evidence" value="ECO:0007669"/>
    <property type="project" value="UniProtKB-KW"/>
</dbReference>
<keyword evidence="11" id="KW-0460">Magnesium</keyword>
<comment type="subcellular location">
    <subcellularLocation>
        <location evidence="11">Cytoplasm</location>
    </subcellularLocation>
</comment>
<dbReference type="RefSeq" id="WP_252591150.1">
    <property type="nucleotide sequence ID" value="NZ_CP099489.1"/>
</dbReference>
<evidence type="ECO:0000256" key="2">
    <source>
        <dbReference type="ARBA" id="ARBA00006997"/>
    </source>
</evidence>
<dbReference type="InterPro" id="IPR023000">
    <property type="entry name" value="Shikimate_kinase_CS"/>
</dbReference>
<feature type="binding site" evidence="11">
    <location>
        <position position="19"/>
    </location>
    <ligand>
        <name>Mg(2+)</name>
        <dbReference type="ChEBI" id="CHEBI:18420"/>
    </ligand>
</feature>
<sequence length="171" mass="17785">MSTQAPHAVLIGPPGAGKSTVGALLADRLGTGFRDTDDLIVQAQGRSISDIFVDDGEAAFRVIERETVLAALQEGGGVLALGGGAVLDADVQAALSGHRVVFLDVSIADASKRVGFDGSRPLLAVNPRASWTRMMKARRPVYEAVGSHRVDTAGRTPAEVVDDVLAELDPS</sequence>
<dbReference type="InterPro" id="IPR027417">
    <property type="entry name" value="P-loop_NTPase"/>
</dbReference>
<evidence type="ECO:0000256" key="5">
    <source>
        <dbReference type="ARBA" id="ARBA00022679"/>
    </source>
</evidence>
<dbReference type="Pfam" id="PF01202">
    <property type="entry name" value="SKI"/>
    <property type="match status" value="1"/>
</dbReference>
<evidence type="ECO:0000256" key="1">
    <source>
        <dbReference type="ARBA" id="ARBA00004842"/>
    </source>
</evidence>
<keyword evidence="11" id="KW-0479">Metal-binding</keyword>
<dbReference type="InterPro" id="IPR000623">
    <property type="entry name" value="Shikimate_kinase/TSH1"/>
</dbReference>
<feature type="binding site" evidence="11">
    <location>
        <position position="83"/>
    </location>
    <ligand>
        <name>substrate</name>
    </ligand>
</feature>
<protein>
    <recommendedName>
        <fullName evidence="3 11">Shikimate kinase</fullName>
        <shortName evidence="11">SK</shortName>
        <ecNumber evidence="3 11">2.7.1.71</ecNumber>
    </recommendedName>
</protein>
<accession>A0ABY4YNI4</accession>
<evidence type="ECO:0000313" key="13">
    <source>
        <dbReference type="Proteomes" id="UP001056455"/>
    </source>
</evidence>
<feature type="binding site" evidence="11">
    <location>
        <position position="138"/>
    </location>
    <ligand>
        <name>substrate</name>
    </ligand>
</feature>
<dbReference type="PANTHER" id="PTHR21087:SF16">
    <property type="entry name" value="SHIKIMATE KINASE 1, CHLOROPLASTIC"/>
    <property type="match status" value="1"/>
</dbReference>
<dbReference type="EMBL" id="CP099489">
    <property type="protein sequence ID" value="USQ78352.1"/>
    <property type="molecule type" value="Genomic_DNA"/>
</dbReference>
<dbReference type="Proteomes" id="UP001056455">
    <property type="component" value="Chromosome"/>
</dbReference>
<dbReference type="Gene3D" id="3.40.50.300">
    <property type="entry name" value="P-loop containing nucleotide triphosphate hydrolases"/>
    <property type="match status" value="1"/>
</dbReference>
<dbReference type="SUPFAM" id="SSF52540">
    <property type="entry name" value="P-loop containing nucleoside triphosphate hydrolases"/>
    <property type="match status" value="1"/>
</dbReference>
<keyword evidence="8 11" id="KW-0067">ATP-binding</keyword>
<dbReference type="CDD" id="cd00464">
    <property type="entry name" value="SK"/>
    <property type="match status" value="1"/>
</dbReference>
<keyword evidence="6 11" id="KW-0547">Nucleotide-binding</keyword>
<reference evidence="12" key="1">
    <citation type="submission" date="2022-06" db="EMBL/GenBank/DDBJ databases">
        <title>Ornithinimicrobium HY1793.</title>
        <authorList>
            <person name="Huang Y."/>
        </authorList>
    </citation>
    <scope>NUCLEOTIDE SEQUENCE</scope>
    <source>
        <strain evidence="12">HY1793</strain>
    </source>
</reference>
<dbReference type="HAMAP" id="MF_00109">
    <property type="entry name" value="Shikimate_kinase"/>
    <property type="match status" value="1"/>
</dbReference>
<proteinExistence type="inferred from homology"/>
<evidence type="ECO:0000256" key="8">
    <source>
        <dbReference type="ARBA" id="ARBA00022840"/>
    </source>
</evidence>
<feature type="binding site" evidence="11">
    <location>
        <begin position="15"/>
        <end position="20"/>
    </location>
    <ligand>
        <name>ATP</name>
        <dbReference type="ChEBI" id="CHEBI:30616"/>
    </ligand>
</feature>
<evidence type="ECO:0000256" key="6">
    <source>
        <dbReference type="ARBA" id="ARBA00022741"/>
    </source>
</evidence>
<dbReference type="EC" id="2.7.1.71" evidence="3 11"/>
<dbReference type="InterPro" id="IPR031322">
    <property type="entry name" value="Shikimate/glucono_kinase"/>
</dbReference>
<feature type="binding site" evidence="11">
    <location>
        <position position="155"/>
    </location>
    <ligand>
        <name>ATP</name>
        <dbReference type="ChEBI" id="CHEBI:30616"/>
    </ligand>
</feature>
<keyword evidence="9 11" id="KW-0057">Aromatic amino acid biosynthesis</keyword>
<evidence type="ECO:0000256" key="7">
    <source>
        <dbReference type="ARBA" id="ARBA00022777"/>
    </source>
</evidence>
<keyword evidence="4 11" id="KW-0028">Amino-acid biosynthesis</keyword>
<comment type="subunit">
    <text evidence="11">Monomer.</text>
</comment>
<name>A0ABY4YNI4_9MICO</name>
<dbReference type="PROSITE" id="PS01128">
    <property type="entry name" value="SHIKIMATE_KINASE"/>
    <property type="match status" value="1"/>
</dbReference>
<evidence type="ECO:0000256" key="11">
    <source>
        <dbReference type="HAMAP-Rule" id="MF_00109"/>
    </source>
</evidence>
<organism evidence="12 13">
    <name type="scientific">Ornithinimicrobium faecis</name>
    <dbReference type="NCBI Taxonomy" id="2934158"/>
    <lineage>
        <taxon>Bacteria</taxon>
        <taxon>Bacillati</taxon>
        <taxon>Actinomycetota</taxon>
        <taxon>Actinomycetes</taxon>
        <taxon>Micrococcales</taxon>
        <taxon>Ornithinimicrobiaceae</taxon>
        <taxon>Ornithinimicrobium</taxon>
    </lineage>
</organism>
<evidence type="ECO:0000256" key="10">
    <source>
        <dbReference type="ARBA" id="ARBA00048567"/>
    </source>
</evidence>
<evidence type="ECO:0000256" key="9">
    <source>
        <dbReference type="ARBA" id="ARBA00023141"/>
    </source>
</evidence>
<feature type="binding site" evidence="11">
    <location>
        <position position="61"/>
    </location>
    <ligand>
        <name>substrate</name>
    </ligand>
</feature>
<comment type="cofactor">
    <cofactor evidence="11">
        <name>Mg(2+)</name>
        <dbReference type="ChEBI" id="CHEBI:18420"/>
    </cofactor>
    <text evidence="11">Binds 1 Mg(2+) ion per subunit.</text>
</comment>
<comment type="pathway">
    <text evidence="1 11">Metabolic intermediate biosynthesis; chorismate biosynthesis; chorismate from D-erythrose 4-phosphate and phosphoenolpyruvate: step 5/7.</text>
</comment>
<feature type="binding site" evidence="11">
    <location>
        <position position="120"/>
    </location>
    <ligand>
        <name>ATP</name>
        <dbReference type="ChEBI" id="CHEBI:30616"/>
    </ligand>
</feature>